<dbReference type="AlphaFoldDB" id="A0AAW6SYW7"/>
<dbReference type="PANTHER" id="PTHR10000:SF8">
    <property type="entry name" value="HAD SUPERFAMILY HYDROLASE-LIKE, TYPE 3"/>
    <property type="match status" value="1"/>
</dbReference>
<dbReference type="GO" id="GO:0000287">
    <property type="term" value="F:magnesium ion binding"/>
    <property type="evidence" value="ECO:0007669"/>
    <property type="project" value="TreeGrafter"/>
</dbReference>
<accession>A0AAW6SYW7</accession>
<dbReference type="RefSeq" id="WP_280617182.1">
    <property type="nucleotide sequence ID" value="NZ_JAROYP010000008.1"/>
</dbReference>
<dbReference type="Proteomes" id="UP001159179">
    <property type="component" value="Unassembled WGS sequence"/>
</dbReference>
<sequence>MSKYRLLALDLDGTTLLNNHEISRNTSLAIQNVVKAGIIVVFSTGRGVPNTKIYWEKLGISISTSIAKWGRDMDGAWKTIGKTFY</sequence>
<dbReference type="SUPFAM" id="SSF56784">
    <property type="entry name" value="HAD-like"/>
    <property type="match status" value="1"/>
</dbReference>
<dbReference type="GO" id="GO:0005829">
    <property type="term" value="C:cytosol"/>
    <property type="evidence" value="ECO:0007669"/>
    <property type="project" value="TreeGrafter"/>
</dbReference>
<dbReference type="Pfam" id="PF08282">
    <property type="entry name" value="Hydrolase_3"/>
    <property type="match status" value="1"/>
</dbReference>
<name>A0AAW6SYW7_9BACI</name>
<gene>
    <name evidence="1" type="ORF">P5X88_14755</name>
</gene>
<evidence type="ECO:0000313" key="1">
    <source>
        <dbReference type="EMBL" id="MDH5162192.1"/>
    </source>
</evidence>
<comment type="caution">
    <text evidence="1">The sequence shown here is derived from an EMBL/GenBank/DDBJ whole genome shotgun (WGS) entry which is preliminary data.</text>
</comment>
<dbReference type="GO" id="GO:0016791">
    <property type="term" value="F:phosphatase activity"/>
    <property type="evidence" value="ECO:0007669"/>
    <property type="project" value="TreeGrafter"/>
</dbReference>
<dbReference type="InterPro" id="IPR023214">
    <property type="entry name" value="HAD_sf"/>
</dbReference>
<dbReference type="Gene3D" id="3.40.50.1000">
    <property type="entry name" value="HAD superfamily/HAD-like"/>
    <property type="match status" value="1"/>
</dbReference>
<protein>
    <submittedName>
        <fullName evidence="1">HAD hydrolase family protein</fullName>
    </submittedName>
</protein>
<keyword evidence="1" id="KW-0378">Hydrolase</keyword>
<organism evidence="1 2">
    <name type="scientific">Heyndrickxia oleronia</name>
    <dbReference type="NCBI Taxonomy" id="38875"/>
    <lineage>
        <taxon>Bacteria</taxon>
        <taxon>Bacillati</taxon>
        <taxon>Bacillota</taxon>
        <taxon>Bacilli</taxon>
        <taxon>Bacillales</taxon>
        <taxon>Bacillaceae</taxon>
        <taxon>Heyndrickxia</taxon>
    </lineage>
</organism>
<reference evidence="1" key="1">
    <citation type="submission" date="2023-03" db="EMBL/GenBank/DDBJ databases">
        <title>Bacterial isolates from washroom surfaces on a university campus.</title>
        <authorList>
            <person name="Holman D.B."/>
            <person name="Gzyl K.E."/>
            <person name="Taheri A.E."/>
        </authorList>
    </citation>
    <scope>NUCLEOTIDE SEQUENCE</scope>
    <source>
        <strain evidence="1">RD03</strain>
    </source>
</reference>
<dbReference type="PANTHER" id="PTHR10000">
    <property type="entry name" value="PHOSPHOSERINE PHOSPHATASE"/>
    <property type="match status" value="1"/>
</dbReference>
<evidence type="ECO:0000313" key="2">
    <source>
        <dbReference type="Proteomes" id="UP001159179"/>
    </source>
</evidence>
<dbReference type="InterPro" id="IPR036412">
    <property type="entry name" value="HAD-like_sf"/>
</dbReference>
<proteinExistence type="predicted"/>
<dbReference type="EMBL" id="JAROYP010000008">
    <property type="protein sequence ID" value="MDH5162192.1"/>
    <property type="molecule type" value="Genomic_DNA"/>
</dbReference>